<dbReference type="EMBL" id="LAZR01061026">
    <property type="protein sequence ID" value="KKK64434.1"/>
    <property type="molecule type" value="Genomic_DNA"/>
</dbReference>
<reference evidence="2" key="1">
    <citation type="journal article" date="2015" name="Nature">
        <title>Complex archaea that bridge the gap between prokaryotes and eukaryotes.</title>
        <authorList>
            <person name="Spang A."/>
            <person name="Saw J.H."/>
            <person name="Jorgensen S.L."/>
            <person name="Zaremba-Niedzwiedzka K."/>
            <person name="Martijn J."/>
            <person name="Lind A.E."/>
            <person name="van Eijk R."/>
            <person name="Schleper C."/>
            <person name="Guy L."/>
            <person name="Ettema T.J."/>
        </authorList>
    </citation>
    <scope>NUCLEOTIDE SEQUENCE</scope>
</reference>
<gene>
    <name evidence="2" type="ORF">LCGC14_2984260</name>
</gene>
<proteinExistence type="predicted"/>
<name>A0A0F8ZD73_9ZZZZ</name>
<organism evidence="2">
    <name type="scientific">marine sediment metagenome</name>
    <dbReference type="NCBI Taxonomy" id="412755"/>
    <lineage>
        <taxon>unclassified sequences</taxon>
        <taxon>metagenomes</taxon>
        <taxon>ecological metagenomes</taxon>
    </lineage>
</organism>
<evidence type="ECO:0000313" key="2">
    <source>
        <dbReference type="EMBL" id="KKK64434.1"/>
    </source>
</evidence>
<sequence>MSEHYCKEHEAVFFKKGKMKGYAHPLGDTGEWHNEPEEGGDPMPEEKKAELATEASGNNRSYALSYAKDWCIAKLQAGQDLRSVDVIVCATLFESYLTNGATVKTAKGE</sequence>
<comment type="caution">
    <text evidence="2">The sequence shown here is derived from an EMBL/GenBank/DDBJ whole genome shotgun (WGS) entry which is preliminary data.</text>
</comment>
<accession>A0A0F8ZD73</accession>
<protein>
    <submittedName>
        <fullName evidence="2">Uncharacterized protein</fullName>
    </submittedName>
</protein>
<dbReference type="AlphaFoldDB" id="A0A0F8ZD73"/>
<feature type="region of interest" description="Disordered" evidence="1">
    <location>
        <begin position="25"/>
        <end position="54"/>
    </location>
</feature>
<evidence type="ECO:0000256" key="1">
    <source>
        <dbReference type="SAM" id="MobiDB-lite"/>
    </source>
</evidence>